<dbReference type="AlphaFoldDB" id="B0XN27"/>
<sequence>MTIGHPQNPYQKWFSGHHRAEDSKHWLRFETLRPLSALRQDDSSPHCLVTPIIVTLQLPLVDHGPRRSDSSISSILSPVLSVCA</sequence>
<keyword evidence="2" id="KW-1185">Reference proteome</keyword>
<dbReference type="Proteomes" id="UP000001699">
    <property type="component" value="Unassembled WGS sequence"/>
</dbReference>
<dbReference type="EMBL" id="DS499594">
    <property type="protein sequence ID" value="EDP56717.1"/>
    <property type="molecule type" value="Genomic_DNA"/>
</dbReference>
<dbReference type="HOGENOM" id="CLU_2527027_0_0_1"/>
<dbReference type="OrthoDB" id="10485576at2759"/>
<reference evidence="1 2" key="1">
    <citation type="journal article" date="2008" name="PLoS Genet.">
        <title>Genomic islands in the pathogenic filamentous fungus Aspergillus fumigatus.</title>
        <authorList>
            <person name="Fedorova N.D."/>
            <person name="Khaldi N."/>
            <person name="Joardar V.S."/>
            <person name="Maiti R."/>
            <person name="Amedeo P."/>
            <person name="Anderson M.J."/>
            <person name="Crabtree J."/>
            <person name="Silva J.C."/>
            <person name="Badger J.H."/>
            <person name="Albarraq A."/>
            <person name="Angiuoli S."/>
            <person name="Bussey H."/>
            <person name="Bowyer P."/>
            <person name="Cotty P.J."/>
            <person name="Dyer P.S."/>
            <person name="Egan A."/>
            <person name="Galens K."/>
            <person name="Fraser-Liggett C.M."/>
            <person name="Haas B.J."/>
            <person name="Inman J.M."/>
            <person name="Kent R."/>
            <person name="Lemieux S."/>
            <person name="Malavazi I."/>
            <person name="Orvis J."/>
            <person name="Roemer T."/>
            <person name="Ronning C.M."/>
            <person name="Sundaram J.P."/>
            <person name="Sutton G."/>
            <person name="Turner G."/>
            <person name="Venter J.C."/>
            <person name="White O.R."/>
            <person name="Whitty B.R."/>
            <person name="Youngman P."/>
            <person name="Wolfe K.H."/>
            <person name="Goldman G.H."/>
            <person name="Wortman J.R."/>
            <person name="Jiang B."/>
            <person name="Denning D.W."/>
            <person name="Nierman W.C."/>
        </authorList>
    </citation>
    <scope>NUCLEOTIDE SEQUENCE [LARGE SCALE GENOMIC DNA]</scope>
    <source>
        <strain evidence="2">CBS 144.89 / FGSC A1163 / CEA10</strain>
    </source>
</reference>
<evidence type="ECO:0000313" key="2">
    <source>
        <dbReference type="Proteomes" id="UP000001699"/>
    </source>
</evidence>
<protein>
    <submittedName>
        <fullName evidence="1">Uncharacterized protein</fullName>
    </submittedName>
</protein>
<accession>B0XN27</accession>
<gene>
    <name evidence="1" type="ORF">AFUB_014360</name>
</gene>
<name>B0XN27_ASPFC</name>
<evidence type="ECO:0000313" key="1">
    <source>
        <dbReference type="EMBL" id="EDP56717.1"/>
    </source>
</evidence>
<dbReference type="VEuPathDB" id="FungiDB:AFUB_014360"/>
<organism evidence="1 2">
    <name type="scientific">Aspergillus fumigatus (strain CBS 144.89 / FGSC A1163 / CEA10)</name>
    <name type="common">Neosartorya fumigata</name>
    <dbReference type="NCBI Taxonomy" id="451804"/>
    <lineage>
        <taxon>Eukaryota</taxon>
        <taxon>Fungi</taxon>
        <taxon>Dikarya</taxon>
        <taxon>Ascomycota</taxon>
        <taxon>Pezizomycotina</taxon>
        <taxon>Eurotiomycetes</taxon>
        <taxon>Eurotiomycetidae</taxon>
        <taxon>Eurotiales</taxon>
        <taxon>Aspergillaceae</taxon>
        <taxon>Aspergillus</taxon>
        <taxon>Aspergillus subgen. Fumigati</taxon>
    </lineage>
</organism>
<proteinExistence type="predicted"/>